<dbReference type="GO" id="GO:0016020">
    <property type="term" value="C:membrane"/>
    <property type="evidence" value="ECO:0007669"/>
    <property type="project" value="UniProtKB-SubCell"/>
</dbReference>
<feature type="transmembrane region" description="Helical" evidence="5">
    <location>
        <begin position="295"/>
        <end position="319"/>
    </location>
</feature>
<feature type="transmembrane region" description="Helical" evidence="5">
    <location>
        <begin position="77"/>
        <end position="94"/>
    </location>
</feature>
<name>A0A3B1DSV3_9ZZZZ</name>
<feature type="transmembrane region" description="Helical" evidence="5">
    <location>
        <begin position="420"/>
        <end position="444"/>
    </location>
</feature>
<feature type="transmembrane region" description="Helical" evidence="5">
    <location>
        <begin position="186"/>
        <end position="208"/>
    </location>
</feature>
<feature type="transmembrane region" description="Helical" evidence="5">
    <location>
        <begin position="261"/>
        <end position="283"/>
    </location>
</feature>
<organism evidence="6">
    <name type="scientific">hydrothermal vent metagenome</name>
    <dbReference type="NCBI Taxonomy" id="652676"/>
    <lineage>
        <taxon>unclassified sequences</taxon>
        <taxon>metagenomes</taxon>
        <taxon>ecological metagenomes</taxon>
    </lineage>
</organism>
<feature type="transmembrane region" description="Helical" evidence="5">
    <location>
        <begin position="456"/>
        <end position="476"/>
    </location>
</feature>
<sequence length="576" mass="61913">MSETTSENSKNNSRVEQDRQLILDASAKGAGPKLLAYTKLSGPGWLQSAITLGGGSLAGSLYLGVLAGYGLMWLQPLAMILGVIMLSAISYVALSTGERPFDAINRHVNPVLGWGWAVATLMANLVWCMPQFALGTAAIQQNLAPNLLNSAVPLNQIIIVVGLFVISGAIVWSYDSGSWGIKLFEWLLKLMVGGVIICFFGVVVSMGLSNEGLPWGEIFGGLIPKANLLTSPASAFVNILNETGSFAAQWSAKIVSDQQKVMITAAATAVGINMTFLLPYSMLQRGWDKDFRGLAIFDLSTGLFIPFILATGCVVIAAASQFHAVEAPGLVAEVSGENVKPDKNLVGGYEKLLNKRLVWEGKYTTEQIKAKKISAEELKTARNNLPLADRRIAAMLVKRDAFNLAKAIEGFTGSGFVSQVVFGIGILGMAVSTIIILMLINGFVFCEMLRLPHTGLYHRIGCFMPAITGAVGSFFWKGDAKTWLAVPTSMFGMVLLPIAYVTFMMMINSKPLLGENRPTGVKRLCWNILMGTATLLAAFGSFWSIKTSGHTTLGYSLSGGFILLVIAGQFLKKNKE</sequence>
<feature type="transmembrane region" description="Helical" evidence="5">
    <location>
        <begin position="49"/>
        <end position="71"/>
    </location>
</feature>
<dbReference type="GO" id="GO:0046873">
    <property type="term" value="F:metal ion transmembrane transporter activity"/>
    <property type="evidence" value="ECO:0007669"/>
    <property type="project" value="InterPro"/>
</dbReference>
<keyword evidence="3 5" id="KW-1133">Transmembrane helix</keyword>
<dbReference type="InterPro" id="IPR001046">
    <property type="entry name" value="NRAMP_fam"/>
</dbReference>
<feature type="transmembrane region" description="Helical" evidence="5">
    <location>
        <begin position="482"/>
        <end position="503"/>
    </location>
</feature>
<dbReference type="AlphaFoldDB" id="A0A3B1DSV3"/>
<feature type="transmembrane region" description="Helical" evidence="5">
    <location>
        <begin position="114"/>
        <end position="134"/>
    </location>
</feature>
<evidence type="ECO:0008006" key="7">
    <source>
        <dbReference type="Google" id="ProtNLM"/>
    </source>
</evidence>
<evidence type="ECO:0000256" key="2">
    <source>
        <dbReference type="ARBA" id="ARBA00022692"/>
    </source>
</evidence>
<feature type="transmembrane region" description="Helical" evidence="5">
    <location>
        <begin position="524"/>
        <end position="545"/>
    </location>
</feature>
<protein>
    <recommendedName>
        <fullName evidence="7">Natural resistance-associated macrophage protein</fullName>
    </recommendedName>
</protein>
<proteinExistence type="predicted"/>
<evidence type="ECO:0000256" key="4">
    <source>
        <dbReference type="ARBA" id="ARBA00023136"/>
    </source>
</evidence>
<feature type="transmembrane region" description="Helical" evidence="5">
    <location>
        <begin position="154"/>
        <end position="174"/>
    </location>
</feature>
<keyword evidence="4 5" id="KW-0472">Membrane</keyword>
<evidence type="ECO:0000256" key="3">
    <source>
        <dbReference type="ARBA" id="ARBA00022989"/>
    </source>
</evidence>
<evidence type="ECO:0000256" key="1">
    <source>
        <dbReference type="ARBA" id="ARBA00004141"/>
    </source>
</evidence>
<evidence type="ECO:0000313" key="6">
    <source>
        <dbReference type="EMBL" id="VAX38190.1"/>
    </source>
</evidence>
<reference evidence="6" key="1">
    <citation type="submission" date="2018-06" db="EMBL/GenBank/DDBJ databases">
        <authorList>
            <person name="Zhirakovskaya E."/>
        </authorList>
    </citation>
    <scope>NUCLEOTIDE SEQUENCE</scope>
</reference>
<feature type="transmembrane region" description="Helical" evidence="5">
    <location>
        <begin position="551"/>
        <end position="571"/>
    </location>
</feature>
<dbReference type="Pfam" id="PF01566">
    <property type="entry name" value="Nramp"/>
    <property type="match status" value="1"/>
</dbReference>
<gene>
    <name evidence="6" type="ORF">MNBD_PLANCTO02-256</name>
</gene>
<dbReference type="EMBL" id="UOGL01000168">
    <property type="protein sequence ID" value="VAX38190.1"/>
    <property type="molecule type" value="Genomic_DNA"/>
</dbReference>
<accession>A0A3B1DSV3</accession>
<evidence type="ECO:0000256" key="5">
    <source>
        <dbReference type="SAM" id="Phobius"/>
    </source>
</evidence>
<keyword evidence="2 5" id="KW-0812">Transmembrane</keyword>
<comment type="subcellular location">
    <subcellularLocation>
        <location evidence="1">Membrane</location>
        <topology evidence="1">Multi-pass membrane protein</topology>
    </subcellularLocation>
</comment>